<reference evidence="1" key="1">
    <citation type="journal article" date="2006" name="Nature">
        <title>Deciphering the evolution and metabolism of an anammox bacterium from a community genome.</title>
        <authorList>
            <person name="Strous M."/>
            <person name="Pelletier E."/>
            <person name="Mangenot S."/>
            <person name="Rattei T."/>
            <person name="Lehner A."/>
            <person name="Taylor M.W."/>
            <person name="Horn M."/>
            <person name="Daims H."/>
            <person name="Bartol-Mavel D."/>
            <person name="Wincker P."/>
            <person name="Barbe V."/>
            <person name="Fonknechten N."/>
            <person name="Vallenet D."/>
            <person name="Segurens B."/>
            <person name="Schenowitz-Truong C."/>
            <person name="Medigue C."/>
            <person name="Collingro A."/>
            <person name="Snel B."/>
            <person name="Dutilh B.E."/>
            <person name="OpDenCamp H.J.M."/>
            <person name="vanDerDrift C."/>
            <person name="Cirpus I."/>
            <person name="vanDePas-Schoonen K.T."/>
            <person name="Harhangi H.R."/>
            <person name="vanNiftrik L."/>
            <person name="Schmid M."/>
            <person name="Keltjens J."/>
            <person name="vanDeVossenberg J."/>
            <person name="Kartal B."/>
            <person name="Meier H."/>
            <person name="Frishman D."/>
            <person name="Huynen M.A."/>
            <person name="Mewes H."/>
            <person name="Weissenbach J."/>
            <person name="Jetten M.S.M."/>
            <person name="Wagner M."/>
            <person name="LePaslier D."/>
        </authorList>
    </citation>
    <scope>NUCLEOTIDE SEQUENCE</scope>
</reference>
<dbReference type="EMBL" id="CT573071">
    <property type="protein sequence ID" value="CAJ73334.1"/>
    <property type="molecule type" value="Genomic_DNA"/>
</dbReference>
<dbReference type="Proteomes" id="UP000501926">
    <property type="component" value="Chromosome"/>
</dbReference>
<gene>
    <name evidence="2" type="ORF">KsCSTR_34790</name>
    <name evidence="1" type="ORF">kuste2586</name>
</gene>
<accession>Q1Q6Y7</accession>
<dbReference type="EMBL" id="CP049055">
    <property type="protein sequence ID" value="QII12858.1"/>
    <property type="molecule type" value="Genomic_DNA"/>
</dbReference>
<reference evidence="1" key="2">
    <citation type="submission" date="2006-01" db="EMBL/GenBank/DDBJ databases">
        <authorList>
            <person name="Genoscope"/>
        </authorList>
    </citation>
    <scope>NUCLEOTIDE SEQUENCE</scope>
</reference>
<protein>
    <submittedName>
        <fullName evidence="1">Uncharacterized protein</fullName>
    </submittedName>
</protein>
<name>Q1Q6Y7_KUEST</name>
<evidence type="ECO:0000313" key="2">
    <source>
        <dbReference type="EMBL" id="QII12858.1"/>
    </source>
</evidence>
<evidence type="ECO:0000313" key="3">
    <source>
        <dbReference type="Proteomes" id="UP000501926"/>
    </source>
</evidence>
<proteinExistence type="predicted"/>
<reference evidence="2 3" key="3">
    <citation type="submission" date="2020-02" db="EMBL/GenBank/DDBJ databases">
        <title>Newly sequenced genome of strain CSTR1 showed variability in Candidatus Kuenenia stuttgartiensis genomes.</title>
        <authorList>
            <person name="Ding C."/>
            <person name="Adrian L."/>
        </authorList>
    </citation>
    <scope>NUCLEOTIDE SEQUENCE [LARGE SCALE GENOMIC DNA]</scope>
    <source>
        <strain evidence="2 3">CSTR1</strain>
    </source>
</reference>
<organism evidence="1">
    <name type="scientific">Kuenenia stuttgartiensis</name>
    <dbReference type="NCBI Taxonomy" id="174633"/>
    <lineage>
        <taxon>Bacteria</taxon>
        <taxon>Pseudomonadati</taxon>
        <taxon>Planctomycetota</taxon>
        <taxon>Candidatus Brocadiia</taxon>
        <taxon>Candidatus Brocadiales</taxon>
        <taxon>Candidatus Brocadiaceae</taxon>
        <taxon>Candidatus Kuenenia</taxon>
    </lineage>
</organism>
<dbReference type="AlphaFoldDB" id="Q1Q6Y7"/>
<evidence type="ECO:0000313" key="1">
    <source>
        <dbReference type="EMBL" id="CAJ73334.1"/>
    </source>
</evidence>
<sequence length="70" mass="8438">MIRNVAFYSKKYKRIYVRMVNPCGPCRLVYCKTILLLDKSTRIKLINTQTFNEKVSFRQPVGLDRRRLFH</sequence>